<evidence type="ECO:0000256" key="1">
    <source>
        <dbReference type="SAM" id="Phobius"/>
    </source>
</evidence>
<gene>
    <name evidence="2" type="ORF">S01H4_27899</name>
</gene>
<organism evidence="2">
    <name type="scientific">marine sediment metagenome</name>
    <dbReference type="NCBI Taxonomy" id="412755"/>
    <lineage>
        <taxon>unclassified sequences</taxon>
        <taxon>metagenomes</taxon>
        <taxon>ecological metagenomes</taxon>
    </lineage>
</organism>
<protein>
    <submittedName>
        <fullName evidence="2">Uncharacterized protein</fullName>
    </submittedName>
</protein>
<feature type="transmembrane region" description="Helical" evidence="1">
    <location>
        <begin position="12"/>
        <end position="38"/>
    </location>
</feature>
<reference evidence="2" key="1">
    <citation type="journal article" date="2014" name="Front. Microbiol.">
        <title>High frequency of phylogenetically diverse reductive dehalogenase-homologous genes in deep subseafloor sedimentary metagenomes.</title>
        <authorList>
            <person name="Kawai M."/>
            <person name="Futagami T."/>
            <person name="Toyoda A."/>
            <person name="Takaki Y."/>
            <person name="Nishi S."/>
            <person name="Hori S."/>
            <person name="Arai W."/>
            <person name="Tsubouchi T."/>
            <person name="Morono Y."/>
            <person name="Uchiyama I."/>
            <person name="Ito T."/>
            <person name="Fujiyama A."/>
            <person name="Inagaki F."/>
            <person name="Takami H."/>
        </authorList>
    </citation>
    <scope>NUCLEOTIDE SEQUENCE</scope>
    <source>
        <strain evidence="2">Expedition CK06-06</strain>
    </source>
</reference>
<keyword evidence="1" id="KW-0812">Transmembrane</keyword>
<feature type="transmembrane region" description="Helical" evidence="1">
    <location>
        <begin position="50"/>
        <end position="70"/>
    </location>
</feature>
<keyword evidence="1" id="KW-1133">Transmembrane helix</keyword>
<name>X1AF76_9ZZZZ</name>
<keyword evidence="1" id="KW-0472">Membrane</keyword>
<feature type="non-terminal residue" evidence="2">
    <location>
        <position position="1"/>
    </location>
</feature>
<evidence type="ECO:0000313" key="2">
    <source>
        <dbReference type="EMBL" id="GAG80484.1"/>
    </source>
</evidence>
<comment type="caution">
    <text evidence="2">The sequence shown here is derived from an EMBL/GenBank/DDBJ whole genome shotgun (WGS) entry which is preliminary data.</text>
</comment>
<proteinExistence type="predicted"/>
<accession>X1AF76</accession>
<dbReference type="AlphaFoldDB" id="X1AF76"/>
<dbReference type="EMBL" id="BART01013733">
    <property type="protein sequence ID" value="GAG80484.1"/>
    <property type="molecule type" value="Genomic_DNA"/>
</dbReference>
<sequence>SIISLHNLKLRLAILFGFLGGIILGMNLLVFLIGIVLFPLPGYQYQILSGSYLVIVGCVITFILNTLMLIPRLTESREKRESLKRKILDLGTQFTRLEIKEISEKCDEDYELIIRIIKSMINNREIYAEYFNSTKTIANLFLFR</sequence>